<protein>
    <recommendedName>
        <fullName evidence="3">Pectate lyase superfamily protein domain-containing protein</fullName>
    </recommendedName>
</protein>
<dbReference type="Gene3D" id="2.160.20.10">
    <property type="entry name" value="Single-stranded right-handed beta-helix, Pectin lyase-like"/>
    <property type="match status" value="1"/>
</dbReference>
<dbReference type="SUPFAM" id="SSF51126">
    <property type="entry name" value="Pectin lyase-like"/>
    <property type="match status" value="1"/>
</dbReference>
<accession>A0A848FEE5</accession>
<dbReference type="AlphaFoldDB" id="A0A848FEE5"/>
<name>A0A848FEE5_9BURK</name>
<dbReference type="InterPro" id="IPR012334">
    <property type="entry name" value="Pectin_lyas_fold"/>
</dbReference>
<keyword evidence="2" id="KW-1185">Reference proteome</keyword>
<organism evidence="1 2">
    <name type="scientific">Azohydromonas caseinilytica</name>
    <dbReference type="NCBI Taxonomy" id="2728836"/>
    <lineage>
        <taxon>Bacteria</taxon>
        <taxon>Pseudomonadati</taxon>
        <taxon>Pseudomonadota</taxon>
        <taxon>Betaproteobacteria</taxon>
        <taxon>Burkholderiales</taxon>
        <taxon>Sphaerotilaceae</taxon>
        <taxon>Azohydromonas</taxon>
    </lineage>
</organism>
<gene>
    <name evidence="1" type="ORF">HHL10_20860</name>
</gene>
<evidence type="ECO:0000313" key="2">
    <source>
        <dbReference type="Proteomes" id="UP000574067"/>
    </source>
</evidence>
<comment type="caution">
    <text evidence="1">The sequence shown here is derived from an EMBL/GenBank/DDBJ whole genome shotgun (WGS) entry which is preliminary data.</text>
</comment>
<evidence type="ECO:0000313" key="1">
    <source>
        <dbReference type="EMBL" id="NML17426.1"/>
    </source>
</evidence>
<dbReference type="InterPro" id="IPR011050">
    <property type="entry name" value="Pectin_lyase_fold/virulence"/>
</dbReference>
<sequence length="239" mass="24974">MQLNQHDLPSPDKPLRSPLRRRVIALMAAAGGTLLGWGARAGTAGVISVADKARSVIRPADFGALGDGRSDDTAALVDMFTAAPSGSVIDLGAKSYAVYGSVEGAREGDAVPLSSTLRLIGKSDIAIRNGTIFAANPGRSAAKRRFPSTLTIDGCKRISLTDVTLRSKGESWGDADASAKLGPEARRVFLAQNGGHALVVIRSENIRGTNCRFELCGSCASFYVCSSDDVQLTACYSSP</sequence>
<dbReference type="RefSeq" id="WP_169162328.1">
    <property type="nucleotide sequence ID" value="NZ_JABBFW010000018.1"/>
</dbReference>
<proteinExistence type="predicted"/>
<reference evidence="1 2" key="1">
    <citation type="submission" date="2020-04" db="EMBL/GenBank/DDBJ databases">
        <title>Azohydromonas sp. isolated from soil.</title>
        <authorList>
            <person name="Dahal R.H."/>
        </authorList>
    </citation>
    <scope>NUCLEOTIDE SEQUENCE [LARGE SCALE GENOMIC DNA]</scope>
    <source>
        <strain evidence="1 2">G-1-1-14</strain>
    </source>
</reference>
<dbReference type="Proteomes" id="UP000574067">
    <property type="component" value="Unassembled WGS sequence"/>
</dbReference>
<dbReference type="EMBL" id="JABBFW010000018">
    <property type="protein sequence ID" value="NML17426.1"/>
    <property type="molecule type" value="Genomic_DNA"/>
</dbReference>
<evidence type="ECO:0008006" key="3">
    <source>
        <dbReference type="Google" id="ProtNLM"/>
    </source>
</evidence>